<protein>
    <submittedName>
        <fullName evidence="2">DUF6207 family protein</fullName>
    </submittedName>
</protein>
<feature type="region of interest" description="Disordered" evidence="1">
    <location>
        <begin position="69"/>
        <end position="91"/>
    </location>
</feature>
<name>A0ABZ1ZSP9_STRAQ</name>
<dbReference type="Proteomes" id="UP001431926">
    <property type="component" value="Chromosome"/>
</dbReference>
<dbReference type="Pfam" id="PF19711">
    <property type="entry name" value="DUF6207"/>
    <property type="match status" value="1"/>
</dbReference>
<evidence type="ECO:0000313" key="3">
    <source>
        <dbReference type="Proteomes" id="UP001431926"/>
    </source>
</evidence>
<accession>A0ABZ1ZSP9</accession>
<evidence type="ECO:0000256" key="1">
    <source>
        <dbReference type="SAM" id="MobiDB-lite"/>
    </source>
</evidence>
<reference evidence="2" key="1">
    <citation type="submission" date="2022-10" db="EMBL/GenBank/DDBJ databases">
        <title>The complete genomes of actinobacterial strains from the NBC collection.</title>
        <authorList>
            <person name="Joergensen T.S."/>
            <person name="Alvarez Arevalo M."/>
            <person name="Sterndorff E.B."/>
            <person name="Faurdal D."/>
            <person name="Vuksanovic O."/>
            <person name="Mourched A.-S."/>
            <person name="Charusanti P."/>
            <person name="Shaw S."/>
            <person name="Blin K."/>
            <person name="Weber T."/>
        </authorList>
    </citation>
    <scope>NUCLEOTIDE SEQUENCE</scope>
    <source>
        <strain evidence="2">NBC_01436</strain>
    </source>
</reference>
<dbReference type="InterPro" id="IPR045775">
    <property type="entry name" value="DUF6207"/>
</dbReference>
<dbReference type="RefSeq" id="WP_214301462.1">
    <property type="nucleotide sequence ID" value="NZ_CP109403.1"/>
</dbReference>
<keyword evidence="3" id="KW-1185">Reference proteome</keyword>
<gene>
    <name evidence="2" type="ORF">OG367_38655</name>
</gene>
<organism evidence="2 3">
    <name type="scientific">Streptomyces anulatus</name>
    <name type="common">Streptomyces chrysomallus</name>
    <dbReference type="NCBI Taxonomy" id="1892"/>
    <lineage>
        <taxon>Bacteria</taxon>
        <taxon>Bacillati</taxon>
        <taxon>Actinomycetota</taxon>
        <taxon>Actinomycetes</taxon>
        <taxon>Kitasatosporales</taxon>
        <taxon>Streptomycetaceae</taxon>
        <taxon>Streptomyces</taxon>
    </lineage>
</organism>
<proteinExistence type="predicted"/>
<evidence type="ECO:0000313" key="2">
    <source>
        <dbReference type="EMBL" id="WUX41786.1"/>
    </source>
</evidence>
<dbReference type="EMBL" id="CP109491">
    <property type="protein sequence ID" value="WUX41786.1"/>
    <property type="molecule type" value="Genomic_DNA"/>
</dbReference>
<sequence>MTSPIDPRHLSEPGLAVLDITAADEDTAHALMDGLQQLWATSGITLIRREPGLPGVHARIHAHIRIWPPRDPLASPTGGTDIDTEVADHVC</sequence>